<keyword evidence="3" id="KW-1185">Reference proteome</keyword>
<proteinExistence type="predicted"/>
<feature type="region of interest" description="Disordered" evidence="1">
    <location>
        <begin position="1"/>
        <end position="20"/>
    </location>
</feature>
<name>C1N121_MICPC</name>
<evidence type="ECO:0000313" key="2">
    <source>
        <dbReference type="EMBL" id="EEH54362.1"/>
    </source>
</evidence>
<dbReference type="RefSeq" id="XP_003061732.1">
    <property type="nucleotide sequence ID" value="XM_003061686.1"/>
</dbReference>
<feature type="compositionally biased region" description="Polar residues" evidence="1">
    <location>
        <begin position="48"/>
        <end position="61"/>
    </location>
</feature>
<feature type="region of interest" description="Disordered" evidence="1">
    <location>
        <begin position="31"/>
        <end position="130"/>
    </location>
</feature>
<feature type="compositionally biased region" description="Gly residues" evidence="1">
    <location>
        <begin position="168"/>
        <end position="183"/>
    </location>
</feature>
<reference evidence="2 3" key="1">
    <citation type="journal article" date="2009" name="Science">
        <title>Green evolution and dynamic adaptations revealed by genomes of the marine picoeukaryotes Micromonas.</title>
        <authorList>
            <person name="Worden A.Z."/>
            <person name="Lee J.H."/>
            <person name="Mock T."/>
            <person name="Rouze P."/>
            <person name="Simmons M.P."/>
            <person name="Aerts A.L."/>
            <person name="Allen A.E."/>
            <person name="Cuvelier M.L."/>
            <person name="Derelle E."/>
            <person name="Everett M.V."/>
            <person name="Foulon E."/>
            <person name="Grimwood J."/>
            <person name="Gundlach H."/>
            <person name="Henrissat B."/>
            <person name="Napoli C."/>
            <person name="McDonald S.M."/>
            <person name="Parker M.S."/>
            <person name="Rombauts S."/>
            <person name="Salamov A."/>
            <person name="Von Dassow P."/>
            <person name="Badger J.H."/>
            <person name="Coutinho P.M."/>
            <person name="Demir E."/>
            <person name="Dubchak I."/>
            <person name="Gentemann C."/>
            <person name="Eikrem W."/>
            <person name="Gready J.E."/>
            <person name="John U."/>
            <person name="Lanier W."/>
            <person name="Lindquist E.A."/>
            <person name="Lucas S."/>
            <person name="Mayer K.F."/>
            <person name="Moreau H."/>
            <person name="Not F."/>
            <person name="Otillar R."/>
            <person name="Panaud O."/>
            <person name="Pangilinan J."/>
            <person name="Paulsen I."/>
            <person name="Piegu B."/>
            <person name="Poliakov A."/>
            <person name="Robbens S."/>
            <person name="Schmutz J."/>
            <person name="Toulza E."/>
            <person name="Wyss T."/>
            <person name="Zelensky A."/>
            <person name="Zhou K."/>
            <person name="Armbrust E.V."/>
            <person name="Bhattacharya D."/>
            <person name="Goodenough U.W."/>
            <person name="Van de Peer Y."/>
            <person name="Grigoriev I.V."/>
        </authorList>
    </citation>
    <scope>NUCLEOTIDE SEQUENCE [LARGE SCALE GENOMIC DNA]</scope>
    <source>
        <strain evidence="2 3">CCMP1545</strain>
    </source>
</reference>
<dbReference type="AlphaFoldDB" id="C1N121"/>
<dbReference type="OMA" id="CIRDSDR"/>
<organism evidence="3">
    <name type="scientific">Micromonas pusilla (strain CCMP1545)</name>
    <name type="common">Picoplanktonic green alga</name>
    <dbReference type="NCBI Taxonomy" id="564608"/>
    <lineage>
        <taxon>Eukaryota</taxon>
        <taxon>Viridiplantae</taxon>
        <taxon>Chlorophyta</taxon>
        <taxon>Mamiellophyceae</taxon>
        <taxon>Mamiellales</taxon>
        <taxon>Mamiellaceae</taxon>
        <taxon>Micromonas</taxon>
    </lineage>
</organism>
<feature type="compositionally biased region" description="Gly residues" evidence="1">
    <location>
        <begin position="81"/>
        <end position="93"/>
    </location>
</feature>
<dbReference type="GeneID" id="9686936"/>
<dbReference type="Proteomes" id="UP000001876">
    <property type="component" value="Unassembled WGS sequence"/>
</dbReference>
<feature type="compositionally biased region" description="Basic and acidic residues" evidence="1">
    <location>
        <begin position="113"/>
        <end position="125"/>
    </location>
</feature>
<sequence>MHDASSGPRRGSGARAPTVTPAVAALRGYYGLDDGAGERSPRGVATLARTQSGGDLPSFSSGVGAIDSDLRRSSSLAASGSGVGGGVGGGGVGDGREKKKFAMREPGSSLGGRRQEGGFQGRDRALMSPPRVATASGAAIVPGANVASGGAGGGFLGKLKSAAAAAAAGGGGGGGGGRGGVGGASRPPHPGQSIAKRAGGRGGKGKGD</sequence>
<dbReference type="KEGG" id="mpp:MICPUCDRAFT_51230"/>
<feature type="region of interest" description="Disordered" evidence="1">
    <location>
        <begin position="166"/>
        <end position="208"/>
    </location>
</feature>
<feature type="compositionally biased region" description="Basic and acidic residues" evidence="1">
    <location>
        <begin position="94"/>
        <end position="103"/>
    </location>
</feature>
<gene>
    <name evidence="2" type="ORF">MICPUCDRAFT_51230</name>
</gene>
<protein>
    <submittedName>
        <fullName evidence="2">Predicted protein</fullName>
    </submittedName>
</protein>
<dbReference type="EMBL" id="GG663744">
    <property type="protein sequence ID" value="EEH54362.1"/>
    <property type="molecule type" value="Genomic_DNA"/>
</dbReference>
<evidence type="ECO:0000256" key="1">
    <source>
        <dbReference type="SAM" id="MobiDB-lite"/>
    </source>
</evidence>
<evidence type="ECO:0000313" key="3">
    <source>
        <dbReference type="Proteomes" id="UP000001876"/>
    </source>
</evidence>
<accession>C1N121</accession>